<comment type="function">
    <text evidence="11 13">F(1)F(0) ATP synthase produces ATP from ADP in the presence of a proton or sodium gradient. F-type ATPases consist of two structural domains, F(1) containing the extramembraneous catalytic core and F(0) containing the membrane proton channel, linked together by a central stalk and a peripheral stalk. During catalysis, ATP synthesis in the catalytic domain of F(1) is coupled via a rotary mechanism of the central stalk subunits to proton translocation.</text>
</comment>
<dbReference type="EMBL" id="JACHGT010000008">
    <property type="protein sequence ID" value="MBB6036120.1"/>
    <property type="molecule type" value="Genomic_DNA"/>
</dbReference>
<comment type="caution">
    <text evidence="16">The sequence shown here is derived from an EMBL/GenBank/DDBJ whole genome shotgun (WGS) entry which is preliminary data.</text>
</comment>
<keyword evidence="9 13" id="KW-0472">Membrane</keyword>
<dbReference type="GO" id="GO:0012505">
    <property type="term" value="C:endomembrane system"/>
    <property type="evidence" value="ECO:0007669"/>
    <property type="project" value="UniProtKB-SubCell"/>
</dbReference>
<dbReference type="PANTHER" id="PTHR33445:SF1">
    <property type="entry name" value="ATP SYNTHASE SUBUNIT B"/>
    <property type="match status" value="1"/>
</dbReference>
<feature type="transmembrane region" description="Helical" evidence="13">
    <location>
        <begin position="20"/>
        <end position="38"/>
    </location>
</feature>
<reference evidence="16 17" key="1">
    <citation type="submission" date="2020-08" db="EMBL/GenBank/DDBJ databases">
        <title>Genomic Encyclopedia of Type Strains, Phase IV (KMG-IV): sequencing the most valuable type-strain genomes for metagenomic binning, comparative biology and taxonomic classification.</title>
        <authorList>
            <person name="Goeker M."/>
        </authorList>
    </citation>
    <scope>NUCLEOTIDE SEQUENCE [LARGE SCALE GENOMIC DNA]</scope>
    <source>
        <strain evidence="16 17">YIM 65646</strain>
    </source>
</reference>
<evidence type="ECO:0000256" key="4">
    <source>
        <dbReference type="ARBA" id="ARBA00022547"/>
    </source>
</evidence>
<evidence type="ECO:0000313" key="16">
    <source>
        <dbReference type="EMBL" id="MBB6036120.1"/>
    </source>
</evidence>
<comment type="similarity">
    <text evidence="1 13 14">Belongs to the ATPase B chain family.</text>
</comment>
<comment type="function">
    <text evidence="13">Component of the F(0) channel, it forms part of the peripheral stalk, linking F(1) to F(0).</text>
</comment>
<evidence type="ECO:0000256" key="8">
    <source>
        <dbReference type="ARBA" id="ARBA00023065"/>
    </source>
</evidence>
<keyword evidence="4 13" id="KW-0138">CF(0)</keyword>
<accession>A0A841FVW3</accession>
<dbReference type="GO" id="GO:0046933">
    <property type="term" value="F:proton-transporting ATP synthase activity, rotational mechanism"/>
    <property type="evidence" value="ECO:0007669"/>
    <property type="project" value="UniProtKB-UniRule"/>
</dbReference>
<proteinExistence type="inferred from homology"/>
<dbReference type="InterPro" id="IPR050059">
    <property type="entry name" value="ATP_synthase_B_chain"/>
</dbReference>
<keyword evidence="5 13" id="KW-0812">Transmembrane</keyword>
<dbReference type="PANTHER" id="PTHR33445">
    <property type="entry name" value="ATP SYNTHASE SUBUNIT B', CHLOROPLASTIC"/>
    <property type="match status" value="1"/>
</dbReference>
<gene>
    <name evidence="13" type="primary">atpF</name>
    <name evidence="16" type="ORF">HNR73_003988</name>
</gene>
<dbReference type="GO" id="GO:0005886">
    <property type="term" value="C:plasma membrane"/>
    <property type="evidence" value="ECO:0007669"/>
    <property type="project" value="UniProtKB-SubCell"/>
</dbReference>
<evidence type="ECO:0000256" key="13">
    <source>
        <dbReference type="HAMAP-Rule" id="MF_01398"/>
    </source>
</evidence>
<evidence type="ECO:0000256" key="11">
    <source>
        <dbReference type="ARBA" id="ARBA00025198"/>
    </source>
</evidence>
<dbReference type="GO" id="GO:0046961">
    <property type="term" value="F:proton-transporting ATPase activity, rotational mechanism"/>
    <property type="evidence" value="ECO:0007669"/>
    <property type="project" value="TreeGrafter"/>
</dbReference>
<comment type="subunit">
    <text evidence="13">F-type ATPases have 2 components, F(1) - the catalytic core - and F(0) - the membrane proton channel. F(1) has five subunits: alpha(3), beta(3), gamma(1), delta(1), epsilon(1). F(0) has three main subunits: a(1), b(2) and c(10-14). The alpha and beta chains form an alternating ring which encloses part of the gamma chain. F(1) is attached to F(0) by a central stalk formed by the gamma and epsilon chains, while a peripheral stalk is formed by the delta and b chains.</text>
</comment>
<dbReference type="GO" id="GO:0045259">
    <property type="term" value="C:proton-transporting ATP synthase complex"/>
    <property type="evidence" value="ECO:0007669"/>
    <property type="project" value="UniProtKB-KW"/>
</dbReference>
<evidence type="ECO:0000256" key="6">
    <source>
        <dbReference type="ARBA" id="ARBA00022781"/>
    </source>
</evidence>
<evidence type="ECO:0000256" key="15">
    <source>
        <dbReference type="SAM" id="Coils"/>
    </source>
</evidence>
<evidence type="ECO:0000256" key="1">
    <source>
        <dbReference type="ARBA" id="ARBA00005513"/>
    </source>
</evidence>
<comment type="subcellular location">
    <subcellularLocation>
        <location evidence="13">Cell membrane</location>
        <topology evidence="13">Single-pass membrane protein</topology>
    </subcellularLocation>
    <subcellularLocation>
        <location evidence="12">Endomembrane system</location>
        <topology evidence="12">Single-pass membrane protein</topology>
    </subcellularLocation>
</comment>
<protein>
    <recommendedName>
        <fullName evidence="13">ATP synthase subunit b</fullName>
    </recommendedName>
    <alternativeName>
        <fullName evidence="13">ATP synthase F(0) sector subunit b</fullName>
    </alternativeName>
    <alternativeName>
        <fullName evidence="13">ATPase subunit I</fullName>
    </alternativeName>
    <alternativeName>
        <fullName evidence="13">F-type ATPase subunit b</fullName>
        <shortName evidence="13">F-ATPase subunit b</shortName>
    </alternativeName>
</protein>
<keyword evidence="17" id="KW-1185">Reference proteome</keyword>
<evidence type="ECO:0000256" key="14">
    <source>
        <dbReference type="RuleBase" id="RU003848"/>
    </source>
</evidence>
<sequence>MLFAIEDPKKVIKPLPAEMIAGLVLFALLCFVLMKYVFPRMEATFEARTDAIEGGLERAARAQEEAAALLAEYRAQLAGARRDAAAIREEARAEAHARRAEILAETERERDAIIAAGRDAMAADRRAVLAELRPGLGAIAVELAGRIVGESLAEEARERGTVERFLGELDDPAPAAT</sequence>
<evidence type="ECO:0000256" key="2">
    <source>
        <dbReference type="ARBA" id="ARBA00022448"/>
    </source>
</evidence>
<keyword evidence="6 13" id="KW-0375">Hydrogen ion transport</keyword>
<evidence type="ECO:0000256" key="5">
    <source>
        <dbReference type="ARBA" id="ARBA00022692"/>
    </source>
</evidence>
<dbReference type="NCBIfam" id="TIGR01144">
    <property type="entry name" value="ATP_synt_b"/>
    <property type="match status" value="1"/>
</dbReference>
<dbReference type="HAMAP" id="MF_01398">
    <property type="entry name" value="ATP_synth_b_bprime"/>
    <property type="match status" value="1"/>
</dbReference>
<dbReference type="CDD" id="cd06503">
    <property type="entry name" value="ATP-synt_Fo_b"/>
    <property type="match status" value="1"/>
</dbReference>
<evidence type="ECO:0000256" key="9">
    <source>
        <dbReference type="ARBA" id="ARBA00023136"/>
    </source>
</evidence>
<evidence type="ECO:0000313" key="17">
    <source>
        <dbReference type="Proteomes" id="UP000548476"/>
    </source>
</evidence>
<dbReference type="Pfam" id="PF00430">
    <property type="entry name" value="ATP-synt_B"/>
    <property type="match status" value="1"/>
</dbReference>
<evidence type="ECO:0000256" key="7">
    <source>
        <dbReference type="ARBA" id="ARBA00022989"/>
    </source>
</evidence>
<keyword evidence="2 13" id="KW-0813">Transport</keyword>
<dbReference type="AlphaFoldDB" id="A0A841FVW3"/>
<evidence type="ECO:0000256" key="12">
    <source>
        <dbReference type="ARBA" id="ARBA00037847"/>
    </source>
</evidence>
<evidence type="ECO:0000256" key="10">
    <source>
        <dbReference type="ARBA" id="ARBA00023310"/>
    </source>
</evidence>
<keyword evidence="15" id="KW-0175">Coiled coil</keyword>
<organism evidence="16 17">
    <name type="scientific">Phytomonospora endophytica</name>
    <dbReference type="NCBI Taxonomy" id="714109"/>
    <lineage>
        <taxon>Bacteria</taxon>
        <taxon>Bacillati</taxon>
        <taxon>Actinomycetota</taxon>
        <taxon>Actinomycetes</taxon>
        <taxon>Micromonosporales</taxon>
        <taxon>Micromonosporaceae</taxon>
        <taxon>Phytomonospora</taxon>
    </lineage>
</organism>
<dbReference type="Proteomes" id="UP000548476">
    <property type="component" value="Unassembled WGS sequence"/>
</dbReference>
<dbReference type="InterPro" id="IPR005864">
    <property type="entry name" value="ATP_synth_F0_bsu_bac"/>
</dbReference>
<name>A0A841FVW3_9ACTN</name>
<feature type="coiled-coil region" evidence="15">
    <location>
        <begin position="52"/>
        <end position="90"/>
    </location>
</feature>
<evidence type="ECO:0000256" key="3">
    <source>
        <dbReference type="ARBA" id="ARBA00022475"/>
    </source>
</evidence>
<keyword evidence="8 13" id="KW-0406">Ion transport</keyword>
<keyword evidence="10 13" id="KW-0066">ATP synthesis</keyword>
<keyword evidence="3 13" id="KW-1003">Cell membrane</keyword>
<dbReference type="InterPro" id="IPR002146">
    <property type="entry name" value="ATP_synth_b/b'su_bac/chlpt"/>
</dbReference>
<keyword evidence="7 13" id="KW-1133">Transmembrane helix</keyword>